<dbReference type="Proteomes" id="UP000268844">
    <property type="component" value="Unassembled WGS sequence"/>
</dbReference>
<dbReference type="Gene3D" id="3.40.190.100">
    <property type="entry name" value="Glycine betaine-binding periplasmic protein, domain 2"/>
    <property type="match status" value="1"/>
</dbReference>
<name>A0A447IBZ3_9HYPH</name>
<dbReference type="RefSeq" id="WP_126150508.1">
    <property type="nucleotide sequence ID" value="NZ_JBHTMH010000004.1"/>
</dbReference>
<accession>A0A447IBZ3</accession>
<keyword evidence="2" id="KW-0732">Signal</keyword>
<evidence type="ECO:0000313" key="5">
    <source>
        <dbReference type="Proteomes" id="UP000268844"/>
    </source>
</evidence>
<keyword evidence="5" id="KW-1185">Reference proteome</keyword>
<evidence type="ECO:0000313" key="4">
    <source>
        <dbReference type="EMBL" id="VDS04974.1"/>
    </source>
</evidence>
<feature type="signal peptide" evidence="2">
    <location>
        <begin position="1"/>
        <end position="25"/>
    </location>
</feature>
<dbReference type="GO" id="GO:0043190">
    <property type="term" value="C:ATP-binding cassette (ABC) transporter complex"/>
    <property type="evidence" value="ECO:0007669"/>
    <property type="project" value="InterPro"/>
</dbReference>
<dbReference type="InterPro" id="IPR007210">
    <property type="entry name" value="ABC_Gly_betaine_transp_sub-bd"/>
</dbReference>
<protein>
    <submittedName>
        <fullName evidence="4">Glycine betaine transporter periplasmic subunit</fullName>
    </submittedName>
</protein>
<proteinExistence type="predicted"/>
<dbReference type="EMBL" id="UZWD01000025">
    <property type="protein sequence ID" value="VDS04974.1"/>
    <property type="molecule type" value="Genomic_DNA"/>
</dbReference>
<dbReference type="OrthoDB" id="9786266at2"/>
<feature type="region of interest" description="Disordered" evidence="1">
    <location>
        <begin position="34"/>
        <end position="71"/>
    </location>
</feature>
<gene>
    <name evidence="4" type="ORF">DEVEQU_02115</name>
</gene>
<feature type="compositionally biased region" description="Low complexity" evidence="1">
    <location>
        <begin position="54"/>
        <end position="71"/>
    </location>
</feature>
<organism evidence="4 5">
    <name type="scientific">Devosia equisanguinis</name>
    <dbReference type="NCBI Taxonomy" id="2490941"/>
    <lineage>
        <taxon>Bacteria</taxon>
        <taxon>Pseudomonadati</taxon>
        <taxon>Pseudomonadota</taxon>
        <taxon>Alphaproteobacteria</taxon>
        <taxon>Hyphomicrobiales</taxon>
        <taxon>Devosiaceae</taxon>
        <taxon>Devosia</taxon>
    </lineage>
</organism>
<evidence type="ECO:0000256" key="2">
    <source>
        <dbReference type="SAM" id="SignalP"/>
    </source>
</evidence>
<feature type="domain" description="ABC-type glycine betaine transport system substrate-binding" evidence="3">
    <location>
        <begin position="80"/>
        <end position="355"/>
    </location>
</feature>
<dbReference type="GO" id="GO:0022857">
    <property type="term" value="F:transmembrane transporter activity"/>
    <property type="evidence" value="ECO:0007669"/>
    <property type="project" value="InterPro"/>
</dbReference>
<dbReference type="SUPFAM" id="SSF53850">
    <property type="entry name" value="Periplasmic binding protein-like II"/>
    <property type="match status" value="1"/>
</dbReference>
<dbReference type="Pfam" id="PF04069">
    <property type="entry name" value="OpuAC"/>
    <property type="match status" value="1"/>
</dbReference>
<sequence>MMVRRLAAPLIAIAMAAAPFGTAHAQFTVLDQAQDGGTPQSQLTPPSDSSGVEPALPAAADPAPVAGAAPAGPCGSQPFSIARMSWPSAALLAEIHARILTQAYQCQVRFVSGDLGATASSMGSTGQPAMAPEMWVTRIADVWNGATEAQLVRSAAPSYVETSFEGWYMPTYAAAGLPAAPAAARLTMDLPVLQPEGKVRFISCPMDWACSVINRNLLAAHGLDALVEIVEPANRFEMDRLIAEAVSRREPFLFYYWQPNAVLAQVDVVALDMGAYDPDAAKCLADRDCADPKISAFPTEMVVIAVAERVFADIPVVAGYFQRASLPLAEMDAMLAQLNEAGATPESVADRFIAEKTSIWQGWVGNSAP</sequence>
<feature type="chain" id="PRO_5019187997" evidence="2">
    <location>
        <begin position="26"/>
        <end position="369"/>
    </location>
</feature>
<reference evidence="4 5" key="1">
    <citation type="submission" date="2018-12" db="EMBL/GenBank/DDBJ databases">
        <authorList>
            <person name="Criscuolo A."/>
        </authorList>
    </citation>
    <scope>NUCLEOTIDE SEQUENCE [LARGE SCALE GENOMIC DNA]</scope>
    <source>
        <strain evidence="4">ACIP1116281</strain>
    </source>
</reference>
<evidence type="ECO:0000259" key="3">
    <source>
        <dbReference type="Pfam" id="PF04069"/>
    </source>
</evidence>
<evidence type="ECO:0000256" key="1">
    <source>
        <dbReference type="SAM" id="MobiDB-lite"/>
    </source>
</evidence>
<dbReference type="AlphaFoldDB" id="A0A447IBZ3"/>
<feature type="compositionally biased region" description="Polar residues" evidence="1">
    <location>
        <begin position="34"/>
        <end position="50"/>
    </location>
</feature>